<dbReference type="Gene3D" id="1.10.40.110">
    <property type="match status" value="1"/>
</dbReference>
<dbReference type="Gene3D" id="3.40.30.10">
    <property type="entry name" value="Glutaredoxin"/>
    <property type="match status" value="1"/>
</dbReference>
<dbReference type="Proteomes" id="UP000522081">
    <property type="component" value="Unassembled WGS sequence"/>
</dbReference>
<protein>
    <submittedName>
        <fullName evidence="3">Protein-disulfide isomerase</fullName>
    </submittedName>
</protein>
<feature type="signal peptide" evidence="1">
    <location>
        <begin position="1"/>
        <end position="31"/>
    </location>
</feature>
<dbReference type="RefSeq" id="WP_179407058.1">
    <property type="nucleotide sequence ID" value="NZ_BMGF01000002.1"/>
</dbReference>
<proteinExistence type="predicted"/>
<dbReference type="InterPro" id="IPR036249">
    <property type="entry name" value="Thioredoxin-like_sf"/>
</dbReference>
<accession>A0A7Y9XY03</accession>
<dbReference type="SUPFAM" id="SSF52833">
    <property type="entry name" value="Thioredoxin-like"/>
    <property type="match status" value="1"/>
</dbReference>
<feature type="chain" id="PRO_5030649165" evidence="1">
    <location>
        <begin position="32"/>
        <end position="253"/>
    </location>
</feature>
<organism evidence="3 4">
    <name type="scientific">Novosphingobium marinum</name>
    <dbReference type="NCBI Taxonomy" id="1514948"/>
    <lineage>
        <taxon>Bacteria</taxon>
        <taxon>Pseudomonadati</taxon>
        <taxon>Pseudomonadota</taxon>
        <taxon>Alphaproteobacteria</taxon>
        <taxon>Sphingomonadales</taxon>
        <taxon>Sphingomonadaceae</taxon>
        <taxon>Novosphingobium</taxon>
    </lineage>
</organism>
<keyword evidence="3" id="KW-0413">Isomerase</keyword>
<dbReference type="GO" id="GO:0016853">
    <property type="term" value="F:isomerase activity"/>
    <property type="evidence" value="ECO:0007669"/>
    <property type="project" value="UniProtKB-KW"/>
</dbReference>
<keyword evidence="1" id="KW-0732">Signal</keyword>
<reference evidence="3 4" key="1">
    <citation type="submission" date="2020-07" db="EMBL/GenBank/DDBJ databases">
        <title>Genomic Encyclopedia of Type Strains, Phase IV (KMG-IV): sequencing the most valuable type-strain genomes for metagenomic binning, comparative biology and taxonomic classification.</title>
        <authorList>
            <person name="Goeker M."/>
        </authorList>
    </citation>
    <scope>NUCLEOTIDE SEQUENCE [LARGE SCALE GENOMIC DNA]</scope>
    <source>
        <strain evidence="3 4">DSM 29043</strain>
    </source>
</reference>
<evidence type="ECO:0000313" key="4">
    <source>
        <dbReference type="Proteomes" id="UP000522081"/>
    </source>
</evidence>
<dbReference type="AlphaFoldDB" id="A0A7Y9XY03"/>
<name>A0A7Y9XY03_9SPHN</name>
<dbReference type="InterPro" id="IPR012336">
    <property type="entry name" value="Thioredoxin-like_fold"/>
</dbReference>
<evidence type="ECO:0000256" key="1">
    <source>
        <dbReference type="SAM" id="SignalP"/>
    </source>
</evidence>
<feature type="domain" description="Thioredoxin-like fold" evidence="2">
    <location>
        <begin position="62"/>
        <end position="248"/>
    </location>
</feature>
<gene>
    <name evidence="3" type="ORF">FHS75_001507</name>
</gene>
<evidence type="ECO:0000259" key="2">
    <source>
        <dbReference type="Pfam" id="PF13462"/>
    </source>
</evidence>
<keyword evidence="4" id="KW-1185">Reference proteome</keyword>
<dbReference type="EMBL" id="JACBZF010000002">
    <property type="protein sequence ID" value="NYH95188.1"/>
    <property type="molecule type" value="Genomic_DNA"/>
</dbReference>
<sequence>MTRSRFRSVSSGLLAAPLALALAACSGGTEAGETTAAAGEPIAEIAAPEGQTWSETVSQTEGGGYLMGNPEAPLKLVEYGSLTCSHCADFAEASAEGLRQMVDSGRVSFEMRNFVRDPIDLTAAQLTRCGAPESYFALTDQVFAYQPQMFEQVQSAGEGAFSSAVEQPPERRGVAIAQMAGLIDFFAARGVSADQARQCLSNAEAASQLAQQAQDQGEQFNITGTPTFFLNGSKLDINTWNEVKARLENAGAR</sequence>
<comment type="caution">
    <text evidence="3">The sequence shown here is derived from an EMBL/GenBank/DDBJ whole genome shotgun (WGS) entry which is preliminary data.</text>
</comment>
<evidence type="ECO:0000313" key="3">
    <source>
        <dbReference type="EMBL" id="NYH95188.1"/>
    </source>
</evidence>
<dbReference type="PROSITE" id="PS51257">
    <property type="entry name" value="PROKAR_LIPOPROTEIN"/>
    <property type="match status" value="1"/>
</dbReference>
<dbReference type="Pfam" id="PF13462">
    <property type="entry name" value="Thioredoxin_4"/>
    <property type="match status" value="1"/>
</dbReference>